<evidence type="ECO:0000256" key="4">
    <source>
        <dbReference type="ARBA" id="ARBA00048819"/>
    </source>
</evidence>
<comment type="catalytic activity">
    <reaction evidence="4 5">
        <text>L-cysteine + L-glutamate + ATP = gamma-L-glutamyl-L-cysteine + ADP + phosphate + H(+)</text>
        <dbReference type="Rhea" id="RHEA:13285"/>
        <dbReference type="ChEBI" id="CHEBI:15378"/>
        <dbReference type="ChEBI" id="CHEBI:29985"/>
        <dbReference type="ChEBI" id="CHEBI:30616"/>
        <dbReference type="ChEBI" id="CHEBI:35235"/>
        <dbReference type="ChEBI" id="CHEBI:43474"/>
        <dbReference type="ChEBI" id="CHEBI:58173"/>
        <dbReference type="ChEBI" id="CHEBI:456216"/>
        <dbReference type="EC" id="6.3.2.2"/>
    </reaction>
</comment>
<comment type="similarity">
    <text evidence="5">Belongs to the glutamate--cysteine ligase type 2 family. YbdK subfamily.</text>
</comment>
<dbReference type="InterPro" id="IPR050141">
    <property type="entry name" value="GCL_type2/YbdK_subfam"/>
</dbReference>
<dbReference type="HAMAP" id="MF_01609">
    <property type="entry name" value="Glu_cys_ligase_2"/>
    <property type="match status" value="1"/>
</dbReference>
<gene>
    <name evidence="6" type="ORF">O3I_023585</name>
</gene>
<dbReference type="Pfam" id="PF04107">
    <property type="entry name" value="GCS2"/>
    <property type="match status" value="1"/>
</dbReference>
<comment type="function">
    <text evidence="5">ATP-dependent carboxylate-amine ligase which exhibits weak glutamate--cysteine ligase activity.</text>
</comment>
<dbReference type="InterPro" id="IPR014746">
    <property type="entry name" value="Gln_synth/guanido_kin_cat_dom"/>
</dbReference>
<proteinExistence type="inferred from homology"/>
<dbReference type="EMBL" id="CP003876">
    <property type="protein sequence ID" value="AFU02672.1"/>
    <property type="molecule type" value="Genomic_DNA"/>
</dbReference>
<accession>K0EYV6</accession>
<keyword evidence="2 5" id="KW-0547">Nucleotide-binding</keyword>
<sequence>MHVAVPDRGAAIQVGNYIRPWLPVLLALTANSAIYRATITGYASWRNITWRRWPVSGPPPHFGTTAEYDARVDLLLASGTILDSRMVYWDVRPSLAHPTVEIRVSDVPLSVAETAVLAGLARALVASALTSIAEGLVPPILPDSALTAAYWRAARFGMGGDGFDPWNSRTLPARAQLDRLLEYLEPVLTASGDQQFMDETLGAILARGNGATRQLKAFQDGNSVPDVVAVLADATLEGCRSGPDITHRLTATNNR</sequence>
<protein>
    <recommendedName>
        <fullName evidence="5">Putative glutamate--cysteine ligase 2</fullName>
        <ecNumber evidence="5">6.3.2.2</ecNumber>
    </recommendedName>
    <alternativeName>
        <fullName evidence="5">Gamma-glutamylcysteine synthetase 2</fullName>
        <shortName evidence="5">GCS 2</shortName>
        <shortName evidence="5">Gamma-GCS 2</shortName>
    </alternativeName>
</protein>
<dbReference type="STRING" id="1133849.O3I_023585"/>
<dbReference type="GO" id="GO:0005524">
    <property type="term" value="F:ATP binding"/>
    <property type="evidence" value="ECO:0007669"/>
    <property type="project" value="UniProtKB-KW"/>
</dbReference>
<keyword evidence="3 5" id="KW-0067">ATP-binding</keyword>
<evidence type="ECO:0000256" key="1">
    <source>
        <dbReference type="ARBA" id="ARBA00022598"/>
    </source>
</evidence>
<dbReference type="GO" id="GO:0004357">
    <property type="term" value="F:glutamate-cysteine ligase activity"/>
    <property type="evidence" value="ECO:0007669"/>
    <property type="project" value="UniProtKB-EC"/>
</dbReference>
<dbReference type="SUPFAM" id="SSF55931">
    <property type="entry name" value="Glutamine synthetase/guanido kinase"/>
    <property type="match status" value="1"/>
</dbReference>
<dbReference type="InterPro" id="IPR011793">
    <property type="entry name" value="YbdK"/>
</dbReference>
<evidence type="ECO:0000256" key="3">
    <source>
        <dbReference type="ARBA" id="ARBA00022840"/>
    </source>
</evidence>
<dbReference type="eggNOG" id="COG2170">
    <property type="taxonomic scope" value="Bacteria"/>
</dbReference>
<organism evidence="6 7">
    <name type="scientific">Nocardia brasiliensis (strain ATCC 700358 / HUJEG-1)</name>
    <dbReference type="NCBI Taxonomy" id="1133849"/>
    <lineage>
        <taxon>Bacteria</taxon>
        <taxon>Bacillati</taxon>
        <taxon>Actinomycetota</taxon>
        <taxon>Actinomycetes</taxon>
        <taxon>Mycobacteriales</taxon>
        <taxon>Nocardiaceae</taxon>
        <taxon>Nocardia</taxon>
    </lineage>
</organism>
<dbReference type="PANTHER" id="PTHR36510">
    <property type="entry name" value="GLUTAMATE--CYSTEINE LIGASE 2-RELATED"/>
    <property type="match status" value="1"/>
</dbReference>
<dbReference type="PANTHER" id="PTHR36510:SF1">
    <property type="entry name" value="GLUTAMATE--CYSTEINE LIGASE 2-RELATED"/>
    <property type="match status" value="1"/>
</dbReference>
<dbReference type="GO" id="GO:0042398">
    <property type="term" value="P:modified amino acid biosynthetic process"/>
    <property type="evidence" value="ECO:0007669"/>
    <property type="project" value="InterPro"/>
</dbReference>
<keyword evidence="7" id="KW-1185">Reference proteome</keyword>
<keyword evidence="1 5" id="KW-0436">Ligase</keyword>
<dbReference type="HOGENOM" id="CLU_1089192_0_0_11"/>
<evidence type="ECO:0000313" key="6">
    <source>
        <dbReference type="EMBL" id="AFU02672.1"/>
    </source>
</evidence>
<evidence type="ECO:0000313" key="7">
    <source>
        <dbReference type="Proteomes" id="UP000006304"/>
    </source>
</evidence>
<evidence type="ECO:0000256" key="2">
    <source>
        <dbReference type="ARBA" id="ARBA00022741"/>
    </source>
</evidence>
<name>K0EYV6_NOCB7</name>
<dbReference type="AlphaFoldDB" id="K0EYV6"/>
<dbReference type="Gene3D" id="3.30.590.20">
    <property type="match status" value="1"/>
</dbReference>
<dbReference type="Proteomes" id="UP000006304">
    <property type="component" value="Chromosome"/>
</dbReference>
<reference evidence="6 7" key="1">
    <citation type="journal article" date="2012" name="J. Bacteriol.">
        <title>Complete genome sequence of Nocardia brasiliensis HUJEG-1.</title>
        <authorList>
            <person name="Vera-Cabrera L."/>
            <person name="Ortiz-Lopez R."/>
            <person name="Elizondo-Gonzalez R."/>
            <person name="Perez-Maya A.A."/>
            <person name="Ocampo-Candiani J."/>
        </authorList>
    </citation>
    <scope>NUCLEOTIDE SEQUENCE [LARGE SCALE GENOMIC DNA]</scope>
    <source>
        <strain evidence="7">ATCC 700358</strain>
    </source>
</reference>
<dbReference type="EC" id="6.3.2.2" evidence="5"/>
<dbReference type="InterPro" id="IPR006336">
    <property type="entry name" value="GCS2"/>
</dbReference>
<evidence type="ECO:0000256" key="5">
    <source>
        <dbReference type="HAMAP-Rule" id="MF_01609"/>
    </source>
</evidence>
<dbReference type="KEGG" id="nbr:O3I_023585"/>